<keyword evidence="2" id="KW-0274">FAD</keyword>
<dbReference type="PANTHER" id="PTHR46972">
    <property type="entry name" value="MONOOXYGENASE ASQM-RELATED"/>
    <property type="match status" value="1"/>
</dbReference>
<dbReference type="InParanoid" id="A0A165G6I9"/>
<dbReference type="AlphaFoldDB" id="A0A165G6I9"/>
<evidence type="ECO:0000256" key="3">
    <source>
        <dbReference type="ARBA" id="ARBA00023002"/>
    </source>
</evidence>
<name>A0A165G6I9_EXIGL</name>
<keyword evidence="4" id="KW-0503">Monooxygenase</keyword>
<dbReference type="EMBL" id="KV426057">
    <property type="protein sequence ID" value="KZV90053.1"/>
    <property type="molecule type" value="Genomic_DNA"/>
</dbReference>
<dbReference type="SUPFAM" id="SSF51905">
    <property type="entry name" value="FAD/NAD(P)-binding domain"/>
    <property type="match status" value="1"/>
</dbReference>
<evidence type="ECO:0000313" key="6">
    <source>
        <dbReference type="Proteomes" id="UP000077266"/>
    </source>
</evidence>
<dbReference type="Gene3D" id="3.50.50.60">
    <property type="entry name" value="FAD/NAD(P)-binding domain"/>
    <property type="match status" value="1"/>
</dbReference>
<dbReference type="InterPro" id="IPR036188">
    <property type="entry name" value="FAD/NAD-bd_sf"/>
</dbReference>
<gene>
    <name evidence="5" type="ORF">EXIGLDRAFT_720723</name>
</gene>
<reference evidence="5 6" key="1">
    <citation type="journal article" date="2016" name="Mol. Biol. Evol.">
        <title>Comparative Genomics of Early-Diverging Mushroom-Forming Fungi Provides Insights into the Origins of Lignocellulose Decay Capabilities.</title>
        <authorList>
            <person name="Nagy L.G."/>
            <person name="Riley R."/>
            <person name="Tritt A."/>
            <person name="Adam C."/>
            <person name="Daum C."/>
            <person name="Floudas D."/>
            <person name="Sun H."/>
            <person name="Yadav J.S."/>
            <person name="Pangilinan J."/>
            <person name="Larsson K.H."/>
            <person name="Matsuura K."/>
            <person name="Barry K."/>
            <person name="Labutti K."/>
            <person name="Kuo R."/>
            <person name="Ohm R.A."/>
            <person name="Bhattacharya S.S."/>
            <person name="Shirouzu T."/>
            <person name="Yoshinaga Y."/>
            <person name="Martin F.M."/>
            <person name="Grigoriev I.V."/>
            <person name="Hibbett D.S."/>
        </authorList>
    </citation>
    <scope>NUCLEOTIDE SEQUENCE [LARGE SCALE GENOMIC DNA]</scope>
    <source>
        <strain evidence="5 6">HHB12029</strain>
    </source>
</reference>
<evidence type="ECO:0000256" key="1">
    <source>
        <dbReference type="ARBA" id="ARBA00022630"/>
    </source>
</evidence>
<proteinExistence type="predicted"/>
<keyword evidence="3" id="KW-0560">Oxidoreductase</keyword>
<dbReference type="Proteomes" id="UP000077266">
    <property type="component" value="Unassembled WGS sequence"/>
</dbReference>
<dbReference type="PANTHER" id="PTHR46972:SF1">
    <property type="entry name" value="FAD DEPENDENT OXIDOREDUCTASE DOMAIN-CONTAINING PROTEIN"/>
    <property type="match status" value="1"/>
</dbReference>
<dbReference type="STRING" id="1314781.A0A165G6I9"/>
<dbReference type="PRINTS" id="PR00420">
    <property type="entry name" value="RNGMNOXGNASE"/>
</dbReference>
<evidence type="ECO:0000313" key="5">
    <source>
        <dbReference type="EMBL" id="KZV90053.1"/>
    </source>
</evidence>
<dbReference type="OrthoDB" id="655030at2759"/>
<sequence length="330" mass="35596">MKAAGLWDVFVKHSRPEGEEAILADKTGARLFHHAPEPDAARPEIDRSTLRQILLDGVPQGSIKWGHAFVSAAPVAGSAEWELKFANGFKTVVDLLVGADGARSRVRPLVSDAQIQYTGITGAEVSFAREVAEKHPELIARIGNGSMYALDEGKLLGSQRNGDGRVRTYAWFHSDEPDVLPSDPSEAIAFILAQYEGWAPWLRQLVELADRNAIYPRPLHILPVGHSWPHRAGVTLLGDAMNLLTPYGGRGANVAMYAAWQLGLALANGPVQDLDAAVAKYEQDVRKVVVAAQELSDRSTKKAMGPNGAQATIDLYHEQFAADAAAAAAQ</sequence>
<evidence type="ECO:0000256" key="4">
    <source>
        <dbReference type="ARBA" id="ARBA00023033"/>
    </source>
</evidence>
<organism evidence="5 6">
    <name type="scientific">Exidia glandulosa HHB12029</name>
    <dbReference type="NCBI Taxonomy" id="1314781"/>
    <lineage>
        <taxon>Eukaryota</taxon>
        <taxon>Fungi</taxon>
        <taxon>Dikarya</taxon>
        <taxon>Basidiomycota</taxon>
        <taxon>Agaricomycotina</taxon>
        <taxon>Agaricomycetes</taxon>
        <taxon>Auriculariales</taxon>
        <taxon>Exidiaceae</taxon>
        <taxon>Exidia</taxon>
    </lineage>
</organism>
<evidence type="ECO:0000256" key="2">
    <source>
        <dbReference type="ARBA" id="ARBA00022827"/>
    </source>
</evidence>
<accession>A0A165G6I9</accession>
<dbReference type="GO" id="GO:0004497">
    <property type="term" value="F:monooxygenase activity"/>
    <property type="evidence" value="ECO:0007669"/>
    <property type="project" value="UniProtKB-KW"/>
</dbReference>
<keyword evidence="6" id="KW-1185">Reference proteome</keyword>
<keyword evidence="1" id="KW-0285">Flavoprotein</keyword>
<protein>
    <submittedName>
        <fullName evidence="5">FAD/NAD(P)-binding domain-containing protein</fullName>
    </submittedName>
</protein>